<comment type="caution">
    <text evidence="3">The sequence shown here is derived from an EMBL/GenBank/DDBJ whole genome shotgun (WGS) entry which is preliminary data.</text>
</comment>
<name>A0A7W9STW6_ARMRO</name>
<organism evidence="3 4">
    <name type="scientific">Armatimonas rosea</name>
    <dbReference type="NCBI Taxonomy" id="685828"/>
    <lineage>
        <taxon>Bacteria</taxon>
        <taxon>Bacillati</taxon>
        <taxon>Armatimonadota</taxon>
        <taxon>Armatimonadia</taxon>
        <taxon>Armatimonadales</taxon>
        <taxon>Armatimonadaceae</taxon>
        <taxon>Armatimonas</taxon>
    </lineage>
</organism>
<keyword evidence="2" id="KW-0472">Membrane</keyword>
<dbReference type="RefSeq" id="WP_184202370.1">
    <property type="nucleotide sequence ID" value="NZ_JACHGW010000004.1"/>
</dbReference>
<dbReference type="AlphaFoldDB" id="A0A7W9STW6"/>
<protein>
    <submittedName>
        <fullName evidence="3">Uncharacterized protein</fullName>
    </submittedName>
</protein>
<proteinExistence type="predicted"/>
<keyword evidence="2" id="KW-1133">Transmembrane helix</keyword>
<evidence type="ECO:0000313" key="4">
    <source>
        <dbReference type="Proteomes" id="UP000520814"/>
    </source>
</evidence>
<evidence type="ECO:0000256" key="1">
    <source>
        <dbReference type="SAM" id="MobiDB-lite"/>
    </source>
</evidence>
<dbReference type="EMBL" id="JACHGW010000004">
    <property type="protein sequence ID" value="MBB6052762.1"/>
    <property type="molecule type" value="Genomic_DNA"/>
</dbReference>
<reference evidence="3 4" key="1">
    <citation type="submission" date="2020-08" db="EMBL/GenBank/DDBJ databases">
        <title>Genomic Encyclopedia of Type Strains, Phase IV (KMG-IV): sequencing the most valuable type-strain genomes for metagenomic binning, comparative biology and taxonomic classification.</title>
        <authorList>
            <person name="Goeker M."/>
        </authorList>
    </citation>
    <scope>NUCLEOTIDE SEQUENCE [LARGE SCALE GENOMIC DNA]</scope>
    <source>
        <strain evidence="3 4">DSM 23562</strain>
    </source>
</reference>
<sequence>MADPSNSPKTESTGLNLKKFNSTSVTTTTDVIVPKLSNADKGRRATMVAVVILAVGFLGMMAFRTSGFNPFEKTPEHGGLARPEPTLPQ</sequence>
<evidence type="ECO:0000256" key="2">
    <source>
        <dbReference type="SAM" id="Phobius"/>
    </source>
</evidence>
<keyword evidence="4" id="KW-1185">Reference proteome</keyword>
<feature type="region of interest" description="Disordered" evidence="1">
    <location>
        <begin position="68"/>
        <end position="89"/>
    </location>
</feature>
<keyword evidence="2" id="KW-0812">Transmembrane</keyword>
<gene>
    <name evidence="3" type="ORF">HNQ39_004583</name>
</gene>
<accession>A0A7W9STW6</accession>
<dbReference type="Proteomes" id="UP000520814">
    <property type="component" value="Unassembled WGS sequence"/>
</dbReference>
<evidence type="ECO:0000313" key="3">
    <source>
        <dbReference type="EMBL" id="MBB6052762.1"/>
    </source>
</evidence>
<feature type="transmembrane region" description="Helical" evidence="2">
    <location>
        <begin position="45"/>
        <end position="63"/>
    </location>
</feature>